<dbReference type="EMBL" id="UYJE01008727">
    <property type="protein sequence ID" value="VDI66695.1"/>
    <property type="molecule type" value="Genomic_DNA"/>
</dbReference>
<feature type="domain" description="C1q" evidence="6">
    <location>
        <begin position="81"/>
        <end position="217"/>
    </location>
</feature>
<dbReference type="Proteomes" id="UP000596742">
    <property type="component" value="Unassembled WGS sequence"/>
</dbReference>
<reference evidence="7" key="1">
    <citation type="submission" date="2018-11" db="EMBL/GenBank/DDBJ databases">
        <authorList>
            <person name="Alioto T."/>
            <person name="Alioto T."/>
        </authorList>
    </citation>
    <scope>NUCLEOTIDE SEQUENCE</scope>
</reference>
<dbReference type="Pfam" id="PF00386">
    <property type="entry name" value="C1q"/>
    <property type="match status" value="1"/>
</dbReference>
<protein>
    <recommendedName>
        <fullName evidence="6">C1q domain-containing protein</fullName>
    </recommendedName>
</protein>
<dbReference type="InterPro" id="IPR001073">
    <property type="entry name" value="C1q_dom"/>
</dbReference>
<feature type="chain" id="PRO_5032530178" description="C1q domain-containing protein" evidence="5">
    <location>
        <begin position="21"/>
        <end position="217"/>
    </location>
</feature>
<keyword evidence="4" id="KW-0175">Coiled coil</keyword>
<dbReference type="SUPFAM" id="SSF49842">
    <property type="entry name" value="TNF-like"/>
    <property type="match status" value="1"/>
</dbReference>
<name>A0A8B6GP75_MYTGA</name>
<gene>
    <name evidence="7" type="ORF">MGAL_10B077179</name>
</gene>
<dbReference type="SMART" id="SM00110">
    <property type="entry name" value="C1Q"/>
    <property type="match status" value="1"/>
</dbReference>
<dbReference type="PANTHER" id="PTHR22923">
    <property type="entry name" value="CEREBELLIN-RELATED"/>
    <property type="match status" value="1"/>
</dbReference>
<keyword evidence="3 5" id="KW-0732">Signal</keyword>
<evidence type="ECO:0000259" key="6">
    <source>
        <dbReference type="PROSITE" id="PS50871"/>
    </source>
</evidence>
<dbReference type="InterPro" id="IPR008983">
    <property type="entry name" value="Tumour_necrosis_fac-like_dom"/>
</dbReference>
<keyword evidence="2" id="KW-0964">Secreted</keyword>
<feature type="coiled-coil region" evidence="4">
    <location>
        <begin position="35"/>
        <end position="62"/>
    </location>
</feature>
<dbReference type="PRINTS" id="PR00007">
    <property type="entry name" value="COMPLEMNTC1Q"/>
</dbReference>
<dbReference type="Gene3D" id="2.60.120.40">
    <property type="match status" value="1"/>
</dbReference>
<evidence type="ECO:0000256" key="4">
    <source>
        <dbReference type="SAM" id="Coils"/>
    </source>
</evidence>
<accession>A0A8B6GP75</accession>
<dbReference type="OrthoDB" id="6161780at2759"/>
<evidence type="ECO:0000256" key="5">
    <source>
        <dbReference type="SAM" id="SignalP"/>
    </source>
</evidence>
<dbReference type="PANTHER" id="PTHR22923:SF113">
    <property type="entry name" value="COMPLEMENT C1Q-LIKE PROTEIN 4"/>
    <property type="match status" value="1"/>
</dbReference>
<dbReference type="GO" id="GO:0005576">
    <property type="term" value="C:extracellular region"/>
    <property type="evidence" value="ECO:0007669"/>
    <property type="project" value="UniProtKB-SubCell"/>
</dbReference>
<evidence type="ECO:0000256" key="1">
    <source>
        <dbReference type="ARBA" id="ARBA00004613"/>
    </source>
</evidence>
<evidence type="ECO:0000313" key="8">
    <source>
        <dbReference type="Proteomes" id="UP000596742"/>
    </source>
</evidence>
<evidence type="ECO:0000313" key="7">
    <source>
        <dbReference type="EMBL" id="VDI66695.1"/>
    </source>
</evidence>
<comment type="subcellular location">
    <subcellularLocation>
        <location evidence="1">Secreted</location>
    </subcellularLocation>
</comment>
<dbReference type="AlphaFoldDB" id="A0A8B6GP75"/>
<evidence type="ECO:0000256" key="3">
    <source>
        <dbReference type="ARBA" id="ARBA00022729"/>
    </source>
</evidence>
<comment type="caution">
    <text evidence="7">The sequence shown here is derived from an EMBL/GenBank/DDBJ whole genome shotgun (WGS) entry which is preliminary data.</text>
</comment>
<proteinExistence type="predicted"/>
<keyword evidence="8" id="KW-1185">Reference proteome</keyword>
<organism evidence="7 8">
    <name type="scientific">Mytilus galloprovincialis</name>
    <name type="common">Mediterranean mussel</name>
    <dbReference type="NCBI Taxonomy" id="29158"/>
    <lineage>
        <taxon>Eukaryota</taxon>
        <taxon>Metazoa</taxon>
        <taxon>Spiralia</taxon>
        <taxon>Lophotrochozoa</taxon>
        <taxon>Mollusca</taxon>
        <taxon>Bivalvia</taxon>
        <taxon>Autobranchia</taxon>
        <taxon>Pteriomorphia</taxon>
        <taxon>Mytilida</taxon>
        <taxon>Mytiloidea</taxon>
        <taxon>Mytilidae</taxon>
        <taxon>Mytilinae</taxon>
        <taxon>Mytilus</taxon>
    </lineage>
</organism>
<feature type="signal peptide" evidence="5">
    <location>
        <begin position="1"/>
        <end position="20"/>
    </location>
</feature>
<dbReference type="PROSITE" id="PS50871">
    <property type="entry name" value="C1Q"/>
    <property type="match status" value="1"/>
</dbReference>
<sequence length="217" mass="23910">MDMVTTFCMLIVGLTSWIAGDSSLDTSSYDCRSDIIALKRQVESLQRQNAEILNIIKLLGNEDGEENSFGKRLLLPVSTIVPPTAVAFSAALKHNIQLGQDQIIEFDTVITNIGNAFDTRHSHFTAPVKGIYLFSGSLFAAPGYYAHVDIVKNGNAIGYLYAYSNHHISTETIVVTLETGDMVWIKHRGDAVGQSLIEGKNVERFNTFSGVLIRQLE</sequence>
<dbReference type="InterPro" id="IPR050822">
    <property type="entry name" value="Cerebellin_Synaptic_Org"/>
</dbReference>
<evidence type="ECO:0000256" key="2">
    <source>
        <dbReference type="ARBA" id="ARBA00022525"/>
    </source>
</evidence>